<evidence type="ECO:0000256" key="8">
    <source>
        <dbReference type="SAM" id="Phobius"/>
    </source>
</evidence>
<gene>
    <name evidence="11" type="ORF">CHLRE_07g349000v5</name>
</gene>
<dbReference type="RefSeq" id="XP_001692581.2">
    <property type="nucleotide sequence ID" value="XM_001692529.2"/>
</dbReference>
<dbReference type="PROSITE" id="PS00107">
    <property type="entry name" value="PROTEIN_KINASE_ATP"/>
    <property type="match status" value="1"/>
</dbReference>
<organism evidence="11 12">
    <name type="scientific">Chlamydomonas reinhardtii</name>
    <name type="common">Chlamydomonas smithii</name>
    <dbReference type="NCBI Taxonomy" id="3055"/>
    <lineage>
        <taxon>Eukaryota</taxon>
        <taxon>Viridiplantae</taxon>
        <taxon>Chlorophyta</taxon>
        <taxon>core chlorophytes</taxon>
        <taxon>Chlorophyceae</taxon>
        <taxon>CS clade</taxon>
        <taxon>Chlamydomonadales</taxon>
        <taxon>Chlamydomonadaceae</taxon>
        <taxon>Chlamydomonas</taxon>
    </lineage>
</organism>
<dbReference type="EMBL" id="CM008968">
    <property type="protein sequence ID" value="PNW81266.1"/>
    <property type="molecule type" value="Genomic_DNA"/>
</dbReference>
<feature type="binding site" evidence="6">
    <location>
        <position position="668"/>
    </location>
    <ligand>
        <name>ATP</name>
        <dbReference type="ChEBI" id="CHEBI:30616"/>
    </ligand>
</feature>
<feature type="compositionally biased region" description="Polar residues" evidence="7">
    <location>
        <begin position="451"/>
        <end position="467"/>
    </location>
</feature>
<dbReference type="GO" id="GO:0007165">
    <property type="term" value="P:signal transduction"/>
    <property type="evidence" value="ECO:0000318"/>
    <property type="project" value="GO_Central"/>
</dbReference>
<keyword evidence="8" id="KW-0472">Membrane</keyword>
<dbReference type="InterPro" id="IPR008271">
    <property type="entry name" value="Ser/Thr_kinase_AS"/>
</dbReference>
<evidence type="ECO:0000256" key="6">
    <source>
        <dbReference type="PROSITE-ProRule" id="PRU10141"/>
    </source>
</evidence>
<dbReference type="Proteomes" id="UP000006906">
    <property type="component" value="Chromosome 7"/>
</dbReference>
<dbReference type="OrthoDB" id="310217at2759"/>
<dbReference type="GeneID" id="5718049"/>
<keyword evidence="9" id="KW-0732">Signal</keyword>
<dbReference type="InParanoid" id="A0A2K3DL53"/>
<feature type="transmembrane region" description="Helical" evidence="8">
    <location>
        <begin position="365"/>
        <end position="389"/>
    </location>
</feature>
<evidence type="ECO:0000256" key="5">
    <source>
        <dbReference type="ARBA" id="ARBA00022840"/>
    </source>
</evidence>
<keyword evidence="8" id="KW-0812">Transmembrane</keyword>
<reference evidence="11 12" key="1">
    <citation type="journal article" date="2007" name="Science">
        <title>The Chlamydomonas genome reveals the evolution of key animal and plant functions.</title>
        <authorList>
            <person name="Merchant S.S."/>
            <person name="Prochnik S.E."/>
            <person name="Vallon O."/>
            <person name="Harris E.H."/>
            <person name="Karpowicz S.J."/>
            <person name="Witman G.B."/>
            <person name="Terry A."/>
            <person name="Salamov A."/>
            <person name="Fritz-Laylin L.K."/>
            <person name="Marechal-Drouard L."/>
            <person name="Marshall W.F."/>
            <person name="Qu L.H."/>
            <person name="Nelson D.R."/>
            <person name="Sanderfoot A.A."/>
            <person name="Spalding M.H."/>
            <person name="Kapitonov V.V."/>
            <person name="Ren Q."/>
            <person name="Ferris P."/>
            <person name="Lindquist E."/>
            <person name="Shapiro H."/>
            <person name="Lucas S.M."/>
            <person name="Grimwood J."/>
            <person name="Schmutz J."/>
            <person name="Cardol P."/>
            <person name="Cerutti H."/>
            <person name="Chanfreau G."/>
            <person name="Chen C.L."/>
            <person name="Cognat V."/>
            <person name="Croft M.T."/>
            <person name="Dent R."/>
            <person name="Dutcher S."/>
            <person name="Fernandez E."/>
            <person name="Fukuzawa H."/>
            <person name="Gonzalez-Ballester D."/>
            <person name="Gonzalez-Halphen D."/>
            <person name="Hallmann A."/>
            <person name="Hanikenne M."/>
            <person name="Hippler M."/>
            <person name="Inwood W."/>
            <person name="Jabbari K."/>
            <person name="Kalanon M."/>
            <person name="Kuras R."/>
            <person name="Lefebvre P.A."/>
            <person name="Lemaire S.D."/>
            <person name="Lobanov A.V."/>
            <person name="Lohr M."/>
            <person name="Manuell A."/>
            <person name="Meier I."/>
            <person name="Mets L."/>
            <person name="Mittag M."/>
            <person name="Mittelmeier T."/>
            <person name="Moroney J.V."/>
            <person name="Moseley J."/>
            <person name="Napoli C."/>
            <person name="Nedelcu A.M."/>
            <person name="Niyogi K."/>
            <person name="Novoselov S.V."/>
            <person name="Paulsen I.T."/>
            <person name="Pazour G."/>
            <person name="Purton S."/>
            <person name="Ral J.P."/>
            <person name="Riano-Pachon D.M."/>
            <person name="Riekhof W."/>
            <person name="Rymarquis L."/>
            <person name="Schroda M."/>
            <person name="Stern D."/>
            <person name="Umen J."/>
            <person name="Willows R."/>
            <person name="Wilson N."/>
            <person name="Zimmer S.L."/>
            <person name="Allmer J."/>
            <person name="Balk J."/>
            <person name="Bisova K."/>
            <person name="Chen C.J."/>
            <person name="Elias M."/>
            <person name="Gendler K."/>
            <person name="Hauser C."/>
            <person name="Lamb M.R."/>
            <person name="Ledford H."/>
            <person name="Long J.C."/>
            <person name="Minagawa J."/>
            <person name="Page M.D."/>
            <person name="Pan J."/>
            <person name="Pootakham W."/>
            <person name="Roje S."/>
            <person name="Rose A."/>
            <person name="Stahlberg E."/>
            <person name="Terauchi A.M."/>
            <person name="Yang P."/>
            <person name="Ball S."/>
            <person name="Bowler C."/>
            <person name="Dieckmann C.L."/>
            <person name="Gladyshev V.N."/>
            <person name="Green P."/>
            <person name="Jorgensen R."/>
            <person name="Mayfield S."/>
            <person name="Mueller-Roeber B."/>
            <person name="Rajamani S."/>
            <person name="Sayre R.T."/>
            <person name="Brokstein P."/>
            <person name="Dubchak I."/>
            <person name="Goodstein D."/>
            <person name="Hornick L."/>
            <person name="Huang Y.W."/>
            <person name="Jhaveri J."/>
            <person name="Luo Y."/>
            <person name="Martinez D."/>
            <person name="Ngau W.C."/>
            <person name="Otillar B."/>
            <person name="Poliakov A."/>
            <person name="Porter A."/>
            <person name="Szajkowski L."/>
            <person name="Werner G."/>
            <person name="Zhou K."/>
            <person name="Grigoriev I.V."/>
            <person name="Rokhsar D.S."/>
            <person name="Grossman A.R."/>
        </authorList>
    </citation>
    <scope>NUCLEOTIDE SEQUENCE [LARGE SCALE GENOMIC DNA]</scope>
    <source>
        <strain evidence="12">CC-503</strain>
    </source>
</reference>
<keyword evidence="8" id="KW-1133">Transmembrane helix</keyword>
<dbReference type="PANTHER" id="PTHR44329">
    <property type="entry name" value="SERINE/THREONINE-PROTEIN KINASE TNNI3K-RELATED"/>
    <property type="match status" value="1"/>
</dbReference>
<feature type="region of interest" description="Disordered" evidence="7">
    <location>
        <begin position="429"/>
        <end position="495"/>
    </location>
</feature>
<dbReference type="ExpressionAtlas" id="A0A2K3DL53">
    <property type="expression patterns" value="baseline"/>
</dbReference>
<dbReference type="STRING" id="3055.A0A2K3DL53"/>
<evidence type="ECO:0000259" key="10">
    <source>
        <dbReference type="PROSITE" id="PS50011"/>
    </source>
</evidence>
<feature type="region of interest" description="Disordered" evidence="7">
    <location>
        <begin position="971"/>
        <end position="990"/>
    </location>
</feature>
<sequence>MVACDATAHNKGVGRRLRLCLLSLYFLCGNSPTEATVETREVRDGRTLVEQIALLSASADAAVAELVVTTRELVVAENDWNGYELPLILQRNLTLRGPSRSSWATLNLGYVQRKVRHVLLGNGVVVAFRWLVLTNWTTGTNTGSGIQMLTAGDSSAARTQLVEEAALTIRWCFPRTVLMAAVTSTPRADGSSDAQTFQLLDRLPPDLVSGAAGATLVGAGDGGANGTLGSTAAAPACVNGTQGSVSGNSGDGAGGTVSAVTAAAPPLDRCYALMGLFVDYMSSAYARSPSGKLEKSGITMVYKRALWLCEGVVDDACIHAYGPVGCLYTYFGVGVQTNGSGAVATAAGAPSAPAPHQSSSSADTAVVAGAVVGSVAGGLLIAAAVWAIVVRRRNAQQRQQLELQRMDSEAGGGLTKLPGDTVDLEEQQHAFHGQQQRRGSGKGDGEPVFQPISTGQSERDVSSSQGTGYEKVLLTLPPSHPEKCPSPPAAQPAAHAAELGQELAAAEIVTELTPRRPSVSLVTADGAAPPVDPGAPGLKGSARLAALTAALDKAPGSGFSKGSAPSVGTPTGGGLVSAAATSSAAAAADSRLLQHQQPESEQQQSSQARQQEQEQHQCEAQRRAEQAEDATGVAAGLNVTLVPNGLLGKGSFGRVYRGRYQGREVAVKVFSSEFATEGAINDKEVVDSLCAEVEVLSRVDHPNIVKLLAVCLTPPRFCMVMELMQLNLAQLLHGDIGRVCTCGAQGSGPCSPYCPMSSRALPLVMVLDIAIDVARALAYLHPTVSHRDLKPANVLLTWSESAEALAASARSGGSGSAASGGGRRRRIVAKLSDFGISRMSHTLRATITPEAGTPAYIAPECFNPANWLVSCKSDMYAYGVLLWELLTSLEPWKGIPVARIAYRVALLRERLPLELVDQQRPEPVPARLPEIIAACFDEDPQRRPAAAELANELEGIRGVVLEQQRRRLEAEAAHRHGGGGLAAGPSGPWG</sequence>
<dbReference type="PaxDb" id="3055-EDP04059"/>
<accession>A0A2K3DL53</accession>
<evidence type="ECO:0000256" key="9">
    <source>
        <dbReference type="SAM" id="SignalP"/>
    </source>
</evidence>
<keyword evidence="2" id="KW-0808">Transferase</keyword>
<dbReference type="Gene3D" id="1.10.510.10">
    <property type="entry name" value="Transferase(Phosphotransferase) domain 1"/>
    <property type="match status" value="1"/>
</dbReference>
<feature type="compositionally biased region" description="Low complexity" evidence="7">
    <location>
        <begin position="577"/>
        <end position="610"/>
    </location>
</feature>
<dbReference type="GO" id="GO:0004674">
    <property type="term" value="F:protein serine/threonine kinase activity"/>
    <property type="evidence" value="ECO:0000318"/>
    <property type="project" value="GO_Central"/>
</dbReference>
<keyword evidence="5 6" id="KW-0067">ATP-binding</keyword>
<keyword evidence="4" id="KW-0418">Kinase</keyword>
<keyword evidence="3 6" id="KW-0547">Nucleotide-binding</keyword>
<dbReference type="Gramene" id="PNW81266">
    <property type="protein sequence ID" value="PNW81266"/>
    <property type="gene ID" value="CHLRE_07g349000v5"/>
</dbReference>
<keyword evidence="12" id="KW-1185">Reference proteome</keyword>
<dbReference type="InterPro" id="IPR011009">
    <property type="entry name" value="Kinase-like_dom_sf"/>
</dbReference>
<evidence type="ECO:0000313" key="12">
    <source>
        <dbReference type="Proteomes" id="UP000006906"/>
    </source>
</evidence>
<dbReference type="Pfam" id="PF07714">
    <property type="entry name" value="PK_Tyr_Ser-Thr"/>
    <property type="match status" value="1"/>
</dbReference>
<dbReference type="PANTHER" id="PTHR44329:SF214">
    <property type="entry name" value="PROTEIN KINASE DOMAIN-CONTAINING PROTEIN"/>
    <property type="match status" value="1"/>
</dbReference>
<evidence type="ECO:0000256" key="1">
    <source>
        <dbReference type="ARBA" id="ARBA00022527"/>
    </source>
</evidence>
<dbReference type="SMART" id="SM00220">
    <property type="entry name" value="S_TKc"/>
    <property type="match status" value="1"/>
</dbReference>
<dbReference type="Gene3D" id="3.30.200.20">
    <property type="entry name" value="Phosphorylase Kinase, domain 1"/>
    <property type="match status" value="1"/>
</dbReference>
<feature type="region of interest" description="Disordered" evidence="7">
    <location>
        <begin position="554"/>
        <end position="626"/>
    </location>
</feature>
<dbReference type="GO" id="GO:0005524">
    <property type="term" value="F:ATP binding"/>
    <property type="evidence" value="ECO:0007669"/>
    <property type="project" value="UniProtKB-UniRule"/>
</dbReference>
<dbReference type="PROSITE" id="PS50011">
    <property type="entry name" value="PROTEIN_KINASE_DOM"/>
    <property type="match status" value="1"/>
</dbReference>
<feature type="compositionally biased region" description="Gly residues" evidence="7">
    <location>
        <begin position="978"/>
        <end position="990"/>
    </location>
</feature>
<evidence type="ECO:0000256" key="2">
    <source>
        <dbReference type="ARBA" id="ARBA00022679"/>
    </source>
</evidence>
<evidence type="ECO:0000256" key="3">
    <source>
        <dbReference type="ARBA" id="ARBA00022741"/>
    </source>
</evidence>
<feature type="signal peptide" evidence="9">
    <location>
        <begin position="1"/>
        <end position="35"/>
    </location>
</feature>
<name>A0A2K3DL53_CHLRE</name>
<evidence type="ECO:0000256" key="4">
    <source>
        <dbReference type="ARBA" id="ARBA00022777"/>
    </source>
</evidence>
<evidence type="ECO:0000313" key="11">
    <source>
        <dbReference type="EMBL" id="PNW81266.1"/>
    </source>
</evidence>
<feature type="domain" description="Protein kinase" evidence="10">
    <location>
        <begin position="641"/>
        <end position="956"/>
    </location>
</feature>
<dbReference type="SUPFAM" id="SSF56112">
    <property type="entry name" value="Protein kinase-like (PK-like)"/>
    <property type="match status" value="1"/>
</dbReference>
<dbReference type="InterPro" id="IPR001245">
    <property type="entry name" value="Ser-Thr/Tyr_kinase_cat_dom"/>
</dbReference>
<dbReference type="AlphaFoldDB" id="A0A2K3DL53"/>
<feature type="chain" id="PRO_5014327946" description="Protein kinase domain-containing protein" evidence="9">
    <location>
        <begin position="36"/>
        <end position="990"/>
    </location>
</feature>
<dbReference type="PROSITE" id="PS00108">
    <property type="entry name" value="PROTEIN_KINASE_ST"/>
    <property type="match status" value="1"/>
</dbReference>
<evidence type="ECO:0000256" key="7">
    <source>
        <dbReference type="SAM" id="MobiDB-lite"/>
    </source>
</evidence>
<dbReference type="InterPro" id="IPR000719">
    <property type="entry name" value="Prot_kinase_dom"/>
</dbReference>
<keyword evidence="1" id="KW-0723">Serine/threonine-protein kinase</keyword>
<dbReference type="InterPro" id="IPR051681">
    <property type="entry name" value="Ser/Thr_Kinases-Pseudokinases"/>
</dbReference>
<dbReference type="InterPro" id="IPR017441">
    <property type="entry name" value="Protein_kinase_ATP_BS"/>
</dbReference>
<feature type="region of interest" description="Disordered" evidence="7">
    <location>
        <begin position="401"/>
        <end position="420"/>
    </location>
</feature>
<dbReference type="KEGG" id="cre:CHLRE_07g349000v5"/>
<feature type="compositionally biased region" description="Basic and acidic residues" evidence="7">
    <location>
        <begin position="611"/>
        <end position="626"/>
    </location>
</feature>
<protein>
    <recommendedName>
        <fullName evidence="10">Protein kinase domain-containing protein</fullName>
    </recommendedName>
</protein>
<proteinExistence type="predicted"/>